<proteinExistence type="predicted"/>
<sequence length="161" mass="18595">MDTNITLQTTHQVLYVPASASERHPRLVDDLITLEDGRVIGRYTRMTKGELSSRMKTELLVTERDTFSRMQDDSYVTDPRLITEERFYEAFECLPPLRWETHLGVESFRFMEHSCGDITTIFARIGDQYWEFEDRFNMSRDALAQKVLAAANAASAQHIPG</sequence>
<dbReference type="AlphaFoldDB" id="A0A420S446"/>
<accession>A0A420S446</accession>
<comment type="caution">
    <text evidence="1">The sequence shown here is derived from an EMBL/GenBank/DDBJ whole genome shotgun (WGS) entry which is preliminary data.</text>
</comment>
<organism evidence="1 2">
    <name type="scientific">Gibberella intermedia</name>
    <name type="common">Bulb rot disease fungus</name>
    <name type="synonym">Fusarium proliferatum</name>
    <dbReference type="NCBI Taxonomy" id="948311"/>
    <lineage>
        <taxon>Eukaryota</taxon>
        <taxon>Fungi</taxon>
        <taxon>Dikarya</taxon>
        <taxon>Ascomycota</taxon>
        <taxon>Pezizomycotina</taxon>
        <taxon>Sordariomycetes</taxon>
        <taxon>Hypocreomycetidae</taxon>
        <taxon>Hypocreales</taxon>
        <taxon>Nectriaceae</taxon>
        <taxon>Fusarium</taxon>
        <taxon>Fusarium fujikuroi species complex</taxon>
    </lineage>
</organism>
<dbReference type="EMBL" id="MRDB01000105">
    <property type="protein sequence ID" value="RKL24008.1"/>
    <property type="molecule type" value="Genomic_DNA"/>
</dbReference>
<reference evidence="1 2" key="1">
    <citation type="journal article" date="2018" name="Sci. Rep.">
        <title>Characterisation of pathogen-specific regions and novel effector candidates in Fusarium oxysporum f. sp. cepae.</title>
        <authorList>
            <person name="Armitage A.D."/>
            <person name="Taylor A."/>
            <person name="Sobczyk M.K."/>
            <person name="Baxter L."/>
            <person name="Greenfield B.P."/>
            <person name="Bates H.J."/>
            <person name="Wilson F."/>
            <person name="Jackson A.C."/>
            <person name="Ott S."/>
            <person name="Harrison R.J."/>
            <person name="Clarkson J.P."/>
        </authorList>
    </citation>
    <scope>NUCLEOTIDE SEQUENCE [LARGE SCALE GENOMIC DNA]</scope>
    <source>
        <strain evidence="1 2">Fp_A8</strain>
    </source>
</reference>
<evidence type="ECO:0000313" key="1">
    <source>
        <dbReference type="EMBL" id="RKL24008.1"/>
    </source>
</evidence>
<evidence type="ECO:0000313" key="2">
    <source>
        <dbReference type="Proteomes" id="UP000283569"/>
    </source>
</evidence>
<gene>
    <name evidence="1" type="ORF">BFJ72_g14382</name>
</gene>
<dbReference type="Proteomes" id="UP000283569">
    <property type="component" value="Unassembled WGS sequence"/>
</dbReference>
<protein>
    <submittedName>
        <fullName evidence="1">Uncharacterized protein</fullName>
    </submittedName>
</protein>
<name>A0A420S446_GIBIN</name>